<reference evidence="3" key="1">
    <citation type="submission" date="2022-11" db="EMBL/GenBank/DDBJ databases">
        <authorList>
            <person name="Petersen C."/>
        </authorList>
    </citation>
    <scope>NUCLEOTIDE SEQUENCE</scope>
    <source>
        <strain evidence="3">IBT 30069</strain>
    </source>
</reference>
<reference evidence="3" key="2">
    <citation type="journal article" date="2023" name="IMA Fungus">
        <title>Comparative genomic study of the Penicillium genus elucidates a diverse pangenome and 15 lateral gene transfer events.</title>
        <authorList>
            <person name="Petersen C."/>
            <person name="Sorensen T."/>
            <person name="Nielsen M.R."/>
            <person name="Sondergaard T.E."/>
            <person name="Sorensen J.L."/>
            <person name="Fitzpatrick D.A."/>
            <person name="Frisvad J.C."/>
            <person name="Nielsen K.L."/>
        </authorList>
    </citation>
    <scope>NUCLEOTIDE SEQUENCE</scope>
    <source>
        <strain evidence="3">IBT 30069</strain>
    </source>
</reference>
<feature type="compositionally biased region" description="Polar residues" evidence="1">
    <location>
        <begin position="109"/>
        <end position="128"/>
    </location>
</feature>
<evidence type="ECO:0000313" key="4">
    <source>
        <dbReference type="Proteomes" id="UP001149165"/>
    </source>
</evidence>
<dbReference type="Gene3D" id="1.10.8.270">
    <property type="entry name" value="putative rabgap domain of human tbc1 domain family member 14 like domains"/>
    <property type="match status" value="1"/>
</dbReference>
<proteinExistence type="predicted"/>
<organism evidence="3 4">
    <name type="scientific">Penicillium angulare</name>
    <dbReference type="NCBI Taxonomy" id="116970"/>
    <lineage>
        <taxon>Eukaryota</taxon>
        <taxon>Fungi</taxon>
        <taxon>Dikarya</taxon>
        <taxon>Ascomycota</taxon>
        <taxon>Pezizomycotina</taxon>
        <taxon>Eurotiomycetes</taxon>
        <taxon>Eurotiomycetidae</taxon>
        <taxon>Eurotiales</taxon>
        <taxon>Aspergillaceae</taxon>
        <taxon>Penicillium</taxon>
    </lineage>
</organism>
<feature type="compositionally biased region" description="Low complexity" evidence="1">
    <location>
        <begin position="143"/>
        <end position="180"/>
    </location>
</feature>
<dbReference type="Pfam" id="PF22874">
    <property type="entry name" value="SBE2_M"/>
    <property type="match status" value="1"/>
</dbReference>
<accession>A0A9W9FBG6</accession>
<feature type="domain" description="Rab-GAP TBC" evidence="2">
    <location>
        <begin position="456"/>
        <end position="660"/>
    </location>
</feature>
<feature type="compositionally biased region" description="Acidic residues" evidence="1">
    <location>
        <begin position="196"/>
        <end position="209"/>
    </location>
</feature>
<dbReference type="EMBL" id="JAPQKH010000005">
    <property type="protein sequence ID" value="KAJ5096964.1"/>
    <property type="molecule type" value="Genomic_DNA"/>
</dbReference>
<feature type="compositionally biased region" description="Basic and acidic residues" evidence="1">
    <location>
        <begin position="310"/>
        <end position="327"/>
    </location>
</feature>
<dbReference type="Pfam" id="PF00566">
    <property type="entry name" value="RabGAP-TBC"/>
    <property type="match status" value="1"/>
</dbReference>
<evidence type="ECO:0000313" key="3">
    <source>
        <dbReference type="EMBL" id="KAJ5096964.1"/>
    </source>
</evidence>
<dbReference type="FunFam" id="1.10.10.750:FF:000013">
    <property type="entry name" value="Similar to TBC domain protein"/>
    <property type="match status" value="1"/>
</dbReference>
<dbReference type="PANTHER" id="PTHR47219">
    <property type="entry name" value="RAB GTPASE-ACTIVATING PROTEIN 1-LIKE"/>
    <property type="match status" value="1"/>
</dbReference>
<dbReference type="Gene3D" id="1.10.10.750">
    <property type="entry name" value="Ypt/Rab-GAP domain of gyp1p, domain 1"/>
    <property type="match status" value="1"/>
</dbReference>
<dbReference type="GO" id="GO:0031267">
    <property type="term" value="F:small GTPase binding"/>
    <property type="evidence" value="ECO:0007669"/>
    <property type="project" value="TreeGrafter"/>
</dbReference>
<dbReference type="PROSITE" id="PS50086">
    <property type="entry name" value="TBC_RABGAP"/>
    <property type="match status" value="1"/>
</dbReference>
<keyword evidence="4" id="KW-1185">Reference proteome</keyword>
<feature type="compositionally biased region" description="Low complexity" evidence="1">
    <location>
        <begin position="229"/>
        <end position="239"/>
    </location>
</feature>
<name>A0A9W9FBG6_9EURO</name>
<dbReference type="PANTHER" id="PTHR47219:SF15">
    <property type="entry name" value="TBC1 DOMAIN FAMILY MEMBER 12 ISOFORM X1"/>
    <property type="match status" value="1"/>
</dbReference>
<feature type="region of interest" description="Disordered" evidence="1">
    <location>
        <begin position="702"/>
        <end position="726"/>
    </location>
</feature>
<dbReference type="InterPro" id="IPR053949">
    <property type="entry name" value="SBE2/SBE22_M"/>
</dbReference>
<comment type="caution">
    <text evidence="3">The sequence shown here is derived from an EMBL/GenBank/DDBJ whole genome shotgun (WGS) entry which is preliminary data.</text>
</comment>
<feature type="compositionally biased region" description="Polar residues" evidence="1">
    <location>
        <begin position="181"/>
        <end position="190"/>
    </location>
</feature>
<evidence type="ECO:0000256" key="1">
    <source>
        <dbReference type="SAM" id="MobiDB-lite"/>
    </source>
</evidence>
<dbReference type="InterPro" id="IPR035969">
    <property type="entry name" value="Rab-GAP_TBC_sf"/>
</dbReference>
<dbReference type="Gene3D" id="1.10.472.80">
    <property type="entry name" value="Ypt/Rab-GAP domain of gyp1p, domain 3"/>
    <property type="match status" value="1"/>
</dbReference>
<evidence type="ECO:0000259" key="2">
    <source>
        <dbReference type="PROSITE" id="PS50086"/>
    </source>
</evidence>
<dbReference type="InterPro" id="IPR000195">
    <property type="entry name" value="Rab-GAP-TBC_dom"/>
</dbReference>
<feature type="region of interest" description="Disordered" evidence="1">
    <location>
        <begin position="1"/>
        <end position="297"/>
    </location>
</feature>
<dbReference type="SMART" id="SM00164">
    <property type="entry name" value="TBC"/>
    <property type="match status" value="1"/>
</dbReference>
<feature type="compositionally biased region" description="Low complexity" evidence="1">
    <location>
        <begin position="15"/>
        <end position="28"/>
    </location>
</feature>
<dbReference type="OrthoDB" id="289721at2759"/>
<dbReference type="InterPro" id="IPR050302">
    <property type="entry name" value="Rab_GAP_TBC_domain"/>
</dbReference>
<dbReference type="GO" id="GO:0005096">
    <property type="term" value="F:GTPase activator activity"/>
    <property type="evidence" value="ECO:0007669"/>
    <property type="project" value="TreeGrafter"/>
</dbReference>
<gene>
    <name evidence="3" type="ORF">N7456_007685</name>
</gene>
<dbReference type="Proteomes" id="UP001149165">
    <property type="component" value="Unassembled WGS sequence"/>
</dbReference>
<dbReference type="AlphaFoldDB" id="A0A9W9FBG6"/>
<feature type="compositionally biased region" description="Polar residues" evidence="1">
    <location>
        <begin position="248"/>
        <end position="263"/>
    </location>
</feature>
<feature type="region of interest" description="Disordered" evidence="1">
    <location>
        <begin position="310"/>
        <end position="364"/>
    </location>
</feature>
<dbReference type="FunFam" id="1.10.8.270:FF:000034">
    <property type="entry name" value="TBC (Tre-2/Bub2/Cdc16) domain family"/>
    <property type="match status" value="1"/>
</dbReference>
<dbReference type="SUPFAM" id="SSF47923">
    <property type="entry name" value="Ypt/Rab-GAP domain of gyp1p"/>
    <property type="match status" value="2"/>
</dbReference>
<protein>
    <recommendedName>
        <fullName evidence="2">Rab-GAP TBC domain-containing protein</fullName>
    </recommendedName>
</protein>
<sequence>MTTVCSTPNSPPELSGSKSSKSSSFHSSQIDGPDSIFTDIGNFEEIGLEDDSELQIAADPSTTPYGRPGLTGRSPATARLPNKSPAATTRDLTATPKPRQRSPLPPLHNQINGAIRTPQSAGSLSARSPNRRDSSSTVNSANLTPSQPRRSRSTSPLRPTSSRSASSTSLALSPLSARTPTQKQTWQPNRKTLKDLEEEYHDSDDELPDDASLWNIPISPRPVQDRPQSRNTSPSGRSPGPRPLPISHTTSDAPAVPSTSNASKAARMRRAPQRSSSAGPERGQLSPRNPRAYSYNSFLSDLSEEARIITEALEHHADETGRKREDAVQNGTSRRSSSESPRQSRENIELPPVQKSNIMIDPLPISKEKEKVLTRTRPSWLPPKDQKEEKKHLRQYKQMMAQSKEADKRKAARAASAQCEKDTTRDTLQNIWDEYVNPNWDRVLAEPRTRELWWRGIPPRSRGAMWQRALGNELSLSDESFTKALQRAKDLESKTEAEPTETKKRLLECFAAIDKDASTAFPDLNLFQESGPLRETLIDVLKAYCMYRSDVGYIHGLHTIAALLVLQFSSPGSAFVAMANALNRPLPVAFLTWDRGGMARTYHLATDTLRYKFPRLAAHLHETLHLSDEEIWEPIFRTLLTNGLDLERLSRVWDCWVFEGDRIMIRSAVAVLGCLQAQLFSFHQPDDQSRITVRDILGWGPRHIGANNQKPKDRHSAPAAAGFGGGQLENPGVADYWILTAAGNEDGFMSAVREAGKVRQQESPPTPTPTN</sequence>